<protein>
    <recommendedName>
        <fullName evidence="5">DUF4139 domain-containing protein</fullName>
    </recommendedName>
</protein>
<dbReference type="RefSeq" id="WP_016352491.1">
    <property type="nucleotide sequence ID" value="NC_021291.1"/>
</dbReference>
<feature type="chain" id="PRO_5004380243" description="DUF4139 domain-containing protein" evidence="2">
    <location>
        <begin position="23"/>
        <end position="389"/>
    </location>
</feature>
<reference evidence="3 4" key="1">
    <citation type="journal article" date="2013" name="Genome Announc.">
        <title>Draft Genome of Spiribacter salinus M19-40, an Abundant Gammaproteobacterium in Aquatic Hypersaline Environments.</title>
        <authorList>
            <person name="Leon M.J."/>
            <person name="Ghai R."/>
            <person name="Fernandez A.B."/>
            <person name="Sanchez-Porro C."/>
            <person name="Rodriguez-Valera F."/>
            <person name="Ventosa A."/>
        </authorList>
    </citation>
    <scope>NUCLEOTIDE SEQUENCE [LARGE SCALE GENOMIC DNA]</scope>
    <source>
        <strain evidence="3">M19-40</strain>
    </source>
</reference>
<gene>
    <name evidence="3" type="ORF">SPISAL_00415</name>
</gene>
<dbReference type="Proteomes" id="UP000017881">
    <property type="component" value="Chromosome"/>
</dbReference>
<evidence type="ECO:0000256" key="2">
    <source>
        <dbReference type="SAM" id="SignalP"/>
    </source>
</evidence>
<dbReference type="KEGG" id="ssal:SPISAL_00415"/>
<dbReference type="eggNOG" id="COG5316">
    <property type="taxonomic scope" value="Bacteria"/>
</dbReference>
<feature type="region of interest" description="Disordered" evidence="1">
    <location>
        <begin position="19"/>
        <end position="47"/>
    </location>
</feature>
<organism evidence="3 4">
    <name type="scientific">Spiribacter salinus M19-40</name>
    <dbReference type="NCBI Taxonomy" id="1260251"/>
    <lineage>
        <taxon>Bacteria</taxon>
        <taxon>Pseudomonadati</taxon>
        <taxon>Pseudomonadota</taxon>
        <taxon>Gammaproteobacteria</taxon>
        <taxon>Chromatiales</taxon>
        <taxon>Ectothiorhodospiraceae</taxon>
        <taxon>Spiribacter</taxon>
    </lineage>
</organism>
<feature type="signal peptide" evidence="2">
    <location>
        <begin position="1"/>
        <end position="22"/>
    </location>
</feature>
<evidence type="ECO:0000256" key="1">
    <source>
        <dbReference type="SAM" id="MobiDB-lite"/>
    </source>
</evidence>
<accession>R4V2B7</accession>
<dbReference type="OrthoDB" id="9808067at2"/>
<proteinExistence type="predicted"/>
<keyword evidence="2" id="KW-0732">Signal</keyword>
<sequence length="389" mass="41864">MRHWLTGVGLAGALMSAGPVLAQSDDPDRTRSAPADGSAEEFESAPLQAGSDRLLSTAEDRTGLTIQLPADGAAMWMDQRDLALLSGRNQVAFQDLPADLHPDSLDWSTDTLPELTRLRRVQPAQADAPHWRGEVFIEEGGSRRLRLSYATPGLSAAIHYRLRLDGATEAEAGELTRIVTVHNDRREPVPAADLTAVNARGEAVALGPIDGLEPGSALQHLADEPMAVEVTPTLIARAQGDQPIAAPDVATVARHWTIAGFDAPVDGASVRVFTNEQGGQTPLGRGRFQATAADGEATLTAGVSSAVRIERLQADYRNRGAEGTEIAWRLGLSNTTDRPQTVHLDERIDGAWAIVEGEDDWQRVPTGLQRTIELDGGEQREVGYRVRLR</sequence>
<evidence type="ECO:0000313" key="4">
    <source>
        <dbReference type="Proteomes" id="UP000017881"/>
    </source>
</evidence>
<evidence type="ECO:0000313" key="3">
    <source>
        <dbReference type="EMBL" id="AGM40184.1"/>
    </source>
</evidence>
<dbReference type="HOGENOM" id="CLU_709612_0_0_6"/>
<dbReference type="PATRIC" id="fig|1260251.3.peg.83"/>
<evidence type="ECO:0008006" key="5">
    <source>
        <dbReference type="Google" id="ProtNLM"/>
    </source>
</evidence>
<dbReference type="AlphaFoldDB" id="R4V2B7"/>
<dbReference type="EMBL" id="CP005963">
    <property type="protein sequence ID" value="AGM40184.1"/>
    <property type="molecule type" value="Genomic_DNA"/>
</dbReference>
<name>R4V2B7_9GAMM</name>
<keyword evidence="4" id="KW-1185">Reference proteome</keyword>